<evidence type="ECO:0000313" key="10">
    <source>
        <dbReference type="EMBL" id="TFB01087.1"/>
    </source>
</evidence>
<dbReference type="EMBL" id="PPTA01000009">
    <property type="protein sequence ID" value="TFB01087.1"/>
    <property type="molecule type" value="Genomic_DNA"/>
</dbReference>
<evidence type="ECO:0000256" key="3">
    <source>
        <dbReference type="ARBA" id="ARBA00022448"/>
    </source>
</evidence>
<evidence type="ECO:0000256" key="5">
    <source>
        <dbReference type="ARBA" id="ARBA00022989"/>
    </source>
</evidence>
<evidence type="ECO:0000256" key="8">
    <source>
        <dbReference type="SAM" id="Phobius"/>
    </source>
</evidence>
<feature type="transmembrane region" description="Helical" evidence="8">
    <location>
        <begin position="228"/>
        <end position="250"/>
    </location>
</feature>
<keyword evidence="3 7" id="KW-0813">Transport</keyword>
<comment type="similarity">
    <text evidence="2 7">Belongs to the major facilitator superfamily. Sugar transporter (TC 2.A.1.1) family.</text>
</comment>
<feature type="transmembrane region" description="Helical" evidence="8">
    <location>
        <begin position="262"/>
        <end position="282"/>
    </location>
</feature>
<dbReference type="SUPFAM" id="SSF103473">
    <property type="entry name" value="MFS general substrate transporter"/>
    <property type="match status" value="1"/>
</dbReference>
<proteinExistence type="inferred from homology"/>
<feature type="transmembrane region" description="Helical" evidence="8">
    <location>
        <begin position="507"/>
        <end position="526"/>
    </location>
</feature>
<feature type="domain" description="Major facilitator superfamily (MFS) profile" evidence="9">
    <location>
        <begin position="91"/>
        <end position="530"/>
    </location>
</feature>
<dbReference type="NCBIfam" id="TIGR00879">
    <property type="entry name" value="SP"/>
    <property type="match status" value="1"/>
</dbReference>
<evidence type="ECO:0000256" key="2">
    <source>
        <dbReference type="ARBA" id="ARBA00010992"/>
    </source>
</evidence>
<gene>
    <name evidence="10" type="ORF">CCMA1212_006769</name>
</gene>
<keyword evidence="5 8" id="KW-1133">Transmembrane helix</keyword>
<dbReference type="PROSITE" id="PS00216">
    <property type="entry name" value="SUGAR_TRANSPORT_1"/>
    <property type="match status" value="1"/>
</dbReference>
<feature type="transmembrane region" description="Helical" evidence="8">
    <location>
        <begin position="476"/>
        <end position="495"/>
    </location>
</feature>
<evidence type="ECO:0000256" key="7">
    <source>
        <dbReference type="RuleBase" id="RU003346"/>
    </source>
</evidence>
<dbReference type="Pfam" id="PF00083">
    <property type="entry name" value="Sugar_tr"/>
    <property type="match status" value="1"/>
</dbReference>
<dbReference type="InterPro" id="IPR003663">
    <property type="entry name" value="Sugar/inositol_transpt"/>
</dbReference>
<feature type="transmembrane region" description="Helical" evidence="8">
    <location>
        <begin position="405"/>
        <end position="427"/>
    </location>
</feature>
<comment type="caution">
    <text evidence="10">The sequence shown here is derived from an EMBL/GenBank/DDBJ whole genome shotgun (WGS) entry which is preliminary data.</text>
</comment>
<dbReference type="InterPro" id="IPR005829">
    <property type="entry name" value="Sugar_transporter_CS"/>
</dbReference>
<evidence type="ECO:0000256" key="6">
    <source>
        <dbReference type="ARBA" id="ARBA00023136"/>
    </source>
</evidence>
<dbReference type="GeneID" id="300578420"/>
<dbReference type="Proteomes" id="UP001642720">
    <property type="component" value="Unassembled WGS sequence"/>
</dbReference>
<reference evidence="10 11" key="1">
    <citation type="submission" date="2018-01" db="EMBL/GenBank/DDBJ databases">
        <title>Genome characterization of the sugarcane-associated fungus Trichoderma ghanense CCMA-1212 and their application in lignocelulose bioconversion.</title>
        <authorList>
            <person name="Steindorff A.S."/>
            <person name="Mendes T.D."/>
            <person name="Vilela E.S.D."/>
            <person name="Rodrigues D.S."/>
            <person name="Formighieri E.F."/>
            <person name="Melo I.S."/>
            <person name="Favaro L.C.L."/>
        </authorList>
    </citation>
    <scope>NUCLEOTIDE SEQUENCE [LARGE SCALE GENOMIC DNA]</scope>
    <source>
        <strain evidence="10 11">CCMA-1212</strain>
    </source>
</reference>
<dbReference type="RefSeq" id="XP_073557288.1">
    <property type="nucleotide sequence ID" value="XM_073703970.1"/>
</dbReference>
<keyword evidence="11" id="KW-1185">Reference proteome</keyword>
<sequence length="584" mass="66356">MECLFGNTDNLAAVFENPLKQRTKEELLKDVTEFCRIHELEEHLDDFRKGALAAQNPESIHTLEELSPEDREVIEREHTHRWSHPWMLYWLCCMCSMAAAVQGMDETVNNGAQALYLADLDIAGPNVTRFSQSMQDNITGLVVGAPYLCCAILGCWLTEPLNRVFGRRGTIFLSCFVAAVASIWEGVANSWVNLFLARFVLGLGIGPKSSTVPVYAAECSPAPIRGALVMQWQMWTAFGIMLGNIMGVAFGPSTGIDPSLGWRLMLGSTVVLPLIVCVQVYFCPESPRWYIQHHKVKKAFRSFQRLRYSNVQAARDTYYTYVGVELEREANRGKNLFTQFVELFTIPRNRRATWATWILMFGTTIFVDSGYSTNSALLASMGTGILNFVFAIPAVFTIDRWGRRNLLLFTFPFLCLFLLWTGMSFFIPNDDAHTKTRVGMVTTGMYLFEVFYSPGEGPVPFTYSAEAFPVHVRDVGMSWATATTWCFNFILSFTWPSISRAFTVQGAFGWYAAWCAVLWFLILLFVPETKALTLEELDQVFGVSTRKHMSYQIKNAAWHFRVWVLRQKLEPLPPFYRRAEKLNG</sequence>
<dbReference type="PRINTS" id="PR00171">
    <property type="entry name" value="SUGRTRNSPORT"/>
</dbReference>
<dbReference type="PANTHER" id="PTHR48020:SF17">
    <property type="entry name" value="SUGAR TRANSPORTER, PUTATIVE (AFU_ORTHOLOGUE AFUA_8G06870)-RELATED"/>
    <property type="match status" value="1"/>
</dbReference>
<dbReference type="Gene3D" id="1.20.1250.20">
    <property type="entry name" value="MFS general substrate transporter like domains"/>
    <property type="match status" value="1"/>
</dbReference>
<name>A0ABY2GYR6_9HYPO</name>
<evidence type="ECO:0000256" key="1">
    <source>
        <dbReference type="ARBA" id="ARBA00004141"/>
    </source>
</evidence>
<feature type="transmembrane region" description="Helical" evidence="8">
    <location>
        <begin position="138"/>
        <end position="157"/>
    </location>
</feature>
<feature type="transmembrane region" description="Helical" evidence="8">
    <location>
        <begin position="377"/>
        <end position="398"/>
    </location>
</feature>
<dbReference type="InterPro" id="IPR036259">
    <property type="entry name" value="MFS_trans_sf"/>
</dbReference>
<dbReference type="InterPro" id="IPR005828">
    <property type="entry name" value="MFS_sugar_transport-like"/>
</dbReference>
<dbReference type="PROSITE" id="PS50850">
    <property type="entry name" value="MFS"/>
    <property type="match status" value="1"/>
</dbReference>
<dbReference type="InterPro" id="IPR050814">
    <property type="entry name" value="Myo-inositol_Transporter"/>
</dbReference>
<evidence type="ECO:0000259" key="9">
    <source>
        <dbReference type="PROSITE" id="PS50850"/>
    </source>
</evidence>
<dbReference type="InterPro" id="IPR020846">
    <property type="entry name" value="MFS_dom"/>
</dbReference>
<protein>
    <submittedName>
        <fullName evidence="10">Polyol transporter 1</fullName>
    </submittedName>
</protein>
<evidence type="ECO:0000256" key="4">
    <source>
        <dbReference type="ARBA" id="ARBA00022692"/>
    </source>
</evidence>
<accession>A0ABY2GYR6</accession>
<evidence type="ECO:0000313" key="11">
    <source>
        <dbReference type="Proteomes" id="UP001642720"/>
    </source>
</evidence>
<feature type="transmembrane region" description="Helical" evidence="8">
    <location>
        <begin position="352"/>
        <end position="371"/>
    </location>
</feature>
<feature type="transmembrane region" description="Helical" evidence="8">
    <location>
        <begin position="169"/>
        <end position="188"/>
    </location>
</feature>
<dbReference type="PANTHER" id="PTHR48020">
    <property type="entry name" value="PROTON MYO-INOSITOL COTRANSPORTER"/>
    <property type="match status" value="1"/>
</dbReference>
<keyword evidence="6 8" id="KW-0472">Membrane</keyword>
<keyword evidence="4 8" id="KW-0812">Transmembrane</keyword>
<organism evidence="10 11">
    <name type="scientific">Trichoderma ghanense</name>
    <dbReference type="NCBI Taxonomy" id="65468"/>
    <lineage>
        <taxon>Eukaryota</taxon>
        <taxon>Fungi</taxon>
        <taxon>Dikarya</taxon>
        <taxon>Ascomycota</taxon>
        <taxon>Pezizomycotina</taxon>
        <taxon>Sordariomycetes</taxon>
        <taxon>Hypocreomycetidae</taxon>
        <taxon>Hypocreales</taxon>
        <taxon>Hypocreaceae</taxon>
        <taxon>Trichoderma</taxon>
    </lineage>
</organism>
<comment type="subcellular location">
    <subcellularLocation>
        <location evidence="1">Membrane</location>
        <topology evidence="1">Multi-pass membrane protein</topology>
    </subcellularLocation>
</comment>